<keyword evidence="1" id="KW-0472">Membrane</keyword>
<keyword evidence="1" id="KW-0812">Transmembrane</keyword>
<gene>
    <name evidence="2" type="ORF">F7D20_01330</name>
</gene>
<accession>A0A6A7W837</accession>
<keyword evidence="3" id="KW-1185">Reference proteome</keyword>
<dbReference type="AlphaFoldDB" id="A0A6A7W837"/>
<reference evidence="2 3" key="1">
    <citation type="submission" date="2019-09" db="EMBL/GenBank/DDBJ databases">
        <title>Distinct polysaccharide growth profiles of human intestinal Prevotella copri isolates.</title>
        <authorList>
            <person name="Fehlner-Peach H."/>
            <person name="Magnabosco C."/>
            <person name="Raghavan V."/>
            <person name="Scher J.U."/>
            <person name="Tett A."/>
            <person name="Cox L.M."/>
            <person name="Gottsegen C."/>
            <person name="Watters A."/>
            <person name="Wiltshire- Gordon J.D."/>
            <person name="Segata N."/>
            <person name="Bonneau R."/>
            <person name="Littman D.R."/>
        </authorList>
    </citation>
    <scope>NUCLEOTIDE SEQUENCE [LARGE SCALE GENOMIC DNA]</scope>
    <source>
        <strain evidence="3">iAQ1173</strain>
    </source>
</reference>
<dbReference type="Proteomes" id="UP000384372">
    <property type="component" value="Unassembled WGS sequence"/>
</dbReference>
<name>A0A6A7W837_9BACT</name>
<organism evidence="2 3">
    <name type="scientific">Segatella copri</name>
    <dbReference type="NCBI Taxonomy" id="165179"/>
    <lineage>
        <taxon>Bacteria</taxon>
        <taxon>Pseudomonadati</taxon>
        <taxon>Bacteroidota</taxon>
        <taxon>Bacteroidia</taxon>
        <taxon>Bacteroidales</taxon>
        <taxon>Prevotellaceae</taxon>
        <taxon>Segatella</taxon>
    </lineage>
</organism>
<feature type="transmembrane region" description="Helical" evidence="1">
    <location>
        <begin position="57"/>
        <end position="76"/>
    </location>
</feature>
<dbReference type="OrthoDB" id="9835400at2"/>
<feature type="transmembrane region" description="Helical" evidence="1">
    <location>
        <begin position="83"/>
        <end position="104"/>
    </location>
</feature>
<dbReference type="EMBL" id="VZAD01000013">
    <property type="protein sequence ID" value="MQP10631.1"/>
    <property type="molecule type" value="Genomic_DNA"/>
</dbReference>
<keyword evidence="1" id="KW-1133">Transmembrane helix</keyword>
<evidence type="ECO:0000313" key="2">
    <source>
        <dbReference type="EMBL" id="MQP10631.1"/>
    </source>
</evidence>
<feature type="transmembrane region" description="Helical" evidence="1">
    <location>
        <begin position="116"/>
        <end position="133"/>
    </location>
</feature>
<proteinExistence type="predicted"/>
<sequence>MGDYNIDKLENPQYNVTNENEPEKKPQFLMAFLAGFGASVIVGVILALLGMWLEAEYMLVLIIGAIIVGCVITNFVPHKSIGGALIGMILCPATYFIYQMIMAFNGYEYEKDGESTFWLLLIGSALYGAYMGYNKKSDN</sequence>
<dbReference type="RefSeq" id="WP_158462458.1">
    <property type="nucleotide sequence ID" value="NZ_VZAD01000013.1"/>
</dbReference>
<feature type="transmembrane region" description="Helical" evidence="1">
    <location>
        <begin position="28"/>
        <end position="51"/>
    </location>
</feature>
<protein>
    <submittedName>
        <fullName evidence="2">Uncharacterized protein</fullName>
    </submittedName>
</protein>
<comment type="caution">
    <text evidence="2">The sequence shown here is derived from an EMBL/GenBank/DDBJ whole genome shotgun (WGS) entry which is preliminary data.</text>
</comment>
<evidence type="ECO:0000313" key="3">
    <source>
        <dbReference type="Proteomes" id="UP000384372"/>
    </source>
</evidence>
<evidence type="ECO:0000256" key="1">
    <source>
        <dbReference type="SAM" id="Phobius"/>
    </source>
</evidence>